<dbReference type="InterPro" id="IPR038717">
    <property type="entry name" value="Tc1-like_DDE_dom"/>
</dbReference>
<name>E1JTB7_SOLFR</name>
<dbReference type="NCBIfam" id="NF033545">
    <property type="entry name" value="transpos_IS630"/>
    <property type="match status" value="1"/>
</dbReference>
<dbReference type="Pfam" id="PF13565">
    <property type="entry name" value="HTH_32"/>
    <property type="match status" value="1"/>
</dbReference>
<dbReference type="OrthoDB" id="165456at2"/>
<dbReference type="Proteomes" id="UP000006250">
    <property type="component" value="Unassembled WGS sequence"/>
</dbReference>
<dbReference type="InterPro" id="IPR009057">
    <property type="entry name" value="Homeodomain-like_sf"/>
</dbReference>
<dbReference type="AlphaFoldDB" id="E1JTB7"/>
<dbReference type="eggNOG" id="COG3415">
    <property type="taxonomic scope" value="Bacteria"/>
</dbReference>
<evidence type="ECO:0000313" key="3">
    <source>
        <dbReference type="Proteomes" id="UP000006250"/>
    </source>
</evidence>
<evidence type="ECO:0000313" key="2">
    <source>
        <dbReference type="EMBL" id="EFL52377.1"/>
    </source>
</evidence>
<dbReference type="eggNOG" id="COG3335">
    <property type="taxonomic scope" value="Bacteria"/>
</dbReference>
<gene>
    <name evidence="2" type="ORF">DesfrDRAFT_0866</name>
</gene>
<keyword evidence="3" id="KW-1185">Reference proteome</keyword>
<dbReference type="InterPro" id="IPR036397">
    <property type="entry name" value="RNaseH_sf"/>
</dbReference>
<evidence type="ECO:0000259" key="1">
    <source>
        <dbReference type="Pfam" id="PF13358"/>
    </source>
</evidence>
<dbReference type="Gene3D" id="3.30.420.10">
    <property type="entry name" value="Ribonuclease H-like superfamily/Ribonuclease H"/>
    <property type="match status" value="1"/>
</dbReference>
<dbReference type="STRING" id="596151.DesfrDRAFT_0866"/>
<dbReference type="SUPFAM" id="SSF46689">
    <property type="entry name" value="Homeodomain-like"/>
    <property type="match status" value="1"/>
</dbReference>
<dbReference type="GO" id="GO:0003676">
    <property type="term" value="F:nucleic acid binding"/>
    <property type="evidence" value="ECO:0007669"/>
    <property type="project" value="InterPro"/>
</dbReference>
<comment type="caution">
    <text evidence="2">The sequence shown here is derived from an EMBL/GenBank/DDBJ whole genome shotgun (WGS) entry which is preliminary data.</text>
</comment>
<dbReference type="Pfam" id="PF13358">
    <property type="entry name" value="DDE_3"/>
    <property type="match status" value="1"/>
</dbReference>
<dbReference type="InterPro" id="IPR047655">
    <property type="entry name" value="Transpos_IS630-like"/>
</dbReference>
<organism evidence="2 3">
    <name type="scientific">Solidesulfovibrio fructosivorans JJ]</name>
    <dbReference type="NCBI Taxonomy" id="596151"/>
    <lineage>
        <taxon>Bacteria</taxon>
        <taxon>Pseudomonadati</taxon>
        <taxon>Thermodesulfobacteriota</taxon>
        <taxon>Desulfovibrionia</taxon>
        <taxon>Desulfovibrionales</taxon>
        <taxon>Desulfovibrionaceae</taxon>
        <taxon>Solidesulfovibrio</taxon>
    </lineage>
</organism>
<proteinExistence type="predicted"/>
<dbReference type="EMBL" id="AECZ01000004">
    <property type="protein sequence ID" value="EFL52377.1"/>
    <property type="molecule type" value="Genomic_DNA"/>
</dbReference>
<reference evidence="2 3" key="1">
    <citation type="submission" date="2010-08" db="EMBL/GenBank/DDBJ databases">
        <title>The draft genome of Desulfovibrio fructosovorans JJ.</title>
        <authorList>
            <consortium name="US DOE Joint Genome Institute (JGI-PGF)"/>
            <person name="Lucas S."/>
            <person name="Copeland A."/>
            <person name="Lapidus A."/>
            <person name="Cheng J.-F."/>
            <person name="Bruce D."/>
            <person name="Goodwin L."/>
            <person name="Pitluck S."/>
            <person name="Land M.L."/>
            <person name="Hauser L."/>
            <person name="Chang Y.-J."/>
            <person name="Jeffries C."/>
            <person name="Wall J.D."/>
            <person name="Stahl D.A."/>
            <person name="Arkin A.P."/>
            <person name="Dehal P."/>
            <person name="Stolyar S.M."/>
            <person name="Hazen T.C."/>
            <person name="Woyke T.J."/>
        </authorList>
    </citation>
    <scope>NUCLEOTIDE SEQUENCE [LARGE SCALE GENOMIC DNA]</scope>
    <source>
        <strain evidence="2 3">JJ</strain>
    </source>
</reference>
<sequence>MGARVKVELTEEQAETLRMWAGSGKTEQRLALRARVVLLAADGLGLKEIEGKSGLNWQSCLKWRKRFLARGLEGLKDQVGRGRPQSITPEERVGVVALACTTPADGSSRWSVRKLAEATGHSKSAVQKILAEGAIKPHKTKYWCGKSPDPEFEQKQAAIIGLYLNPPENALVLSVDEKSQIQTLDRTQPLLPMRPGNPKRLTATYKRHGTTCLLAALAVHAWTVEGRCVESTNHEEFLKFLKLLYRKYPGKHLHVIVDNLAVHKHQKIKDWVAGKRRMTMHYTPTYSSWLNQVEIWFNIFARDVLRDGVWRSKQQLVGQIMEYIKNYNELWAKPFKWTYTGKPLVA</sequence>
<dbReference type="RefSeq" id="WP_005991451.1">
    <property type="nucleotide sequence ID" value="NZ_AECZ01000004.1"/>
</dbReference>
<feature type="domain" description="Tc1-like transposase DDE" evidence="1">
    <location>
        <begin position="173"/>
        <end position="316"/>
    </location>
</feature>
<accession>E1JTB7</accession>
<protein>
    <submittedName>
        <fullName evidence="2">Feruloyl esterase</fullName>
    </submittedName>
</protein>